<feature type="compositionally biased region" description="Basic and acidic residues" evidence="10">
    <location>
        <begin position="699"/>
        <end position="708"/>
    </location>
</feature>
<keyword evidence="5" id="KW-0597">Phosphoprotein</keyword>
<dbReference type="GO" id="GO:0005634">
    <property type="term" value="C:nucleus"/>
    <property type="evidence" value="ECO:0007669"/>
    <property type="project" value="UniProtKB-SubCell"/>
</dbReference>
<dbReference type="InterPro" id="IPR018866">
    <property type="entry name" value="Znf-4CXXC_R1"/>
</dbReference>
<dbReference type="GO" id="GO:0005737">
    <property type="term" value="C:cytoplasm"/>
    <property type="evidence" value="ECO:0007669"/>
    <property type="project" value="UniProtKB-SubCell"/>
</dbReference>
<evidence type="ECO:0000256" key="4">
    <source>
        <dbReference type="ARBA" id="ARBA00022499"/>
    </source>
</evidence>
<feature type="compositionally biased region" description="Basic and acidic residues" evidence="10">
    <location>
        <begin position="440"/>
        <end position="462"/>
    </location>
</feature>
<organism evidence="12 13">
    <name type="scientific">Mycena albidolilacea</name>
    <dbReference type="NCBI Taxonomy" id="1033008"/>
    <lineage>
        <taxon>Eukaryota</taxon>
        <taxon>Fungi</taxon>
        <taxon>Dikarya</taxon>
        <taxon>Basidiomycota</taxon>
        <taxon>Agaricomycotina</taxon>
        <taxon>Agaricomycetes</taxon>
        <taxon>Agaricomycetidae</taxon>
        <taxon>Agaricales</taxon>
        <taxon>Marasmiineae</taxon>
        <taxon>Mycenaceae</taxon>
        <taxon>Mycena</taxon>
    </lineage>
</organism>
<protein>
    <recommendedName>
        <fullName evidence="11">Zinc-finger domain-containing protein</fullName>
    </recommendedName>
</protein>
<dbReference type="Pfam" id="PF10497">
    <property type="entry name" value="zf-4CXXC_R1"/>
    <property type="match status" value="1"/>
</dbReference>
<keyword evidence="13" id="KW-1185">Reference proteome</keyword>
<comment type="subcellular location">
    <subcellularLocation>
        <location evidence="2">Cytoplasm</location>
    </subcellularLocation>
    <subcellularLocation>
        <location evidence="1">Nucleus</location>
    </subcellularLocation>
</comment>
<reference evidence="12" key="1">
    <citation type="submission" date="2023-03" db="EMBL/GenBank/DDBJ databases">
        <title>Massive genome expansion in bonnet fungi (Mycena s.s.) driven by repeated elements and novel gene families across ecological guilds.</title>
        <authorList>
            <consortium name="Lawrence Berkeley National Laboratory"/>
            <person name="Harder C.B."/>
            <person name="Miyauchi S."/>
            <person name="Viragh M."/>
            <person name="Kuo A."/>
            <person name="Thoen E."/>
            <person name="Andreopoulos B."/>
            <person name="Lu D."/>
            <person name="Skrede I."/>
            <person name="Drula E."/>
            <person name="Henrissat B."/>
            <person name="Morin E."/>
            <person name="Kohler A."/>
            <person name="Barry K."/>
            <person name="LaButti K."/>
            <person name="Morin E."/>
            <person name="Salamov A."/>
            <person name="Lipzen A."/>
            <person name="Mereny Z."/>
            <person name="Hegedus B."/>
            <person name="Baldrian P."/>
            <person name="Stursova M."/>
            <person name="Weitz H."/>
            <person name="Taylor A."/>
            <person name="Grigoriev I.V."/>
            <person name="Nagy L.G."/>
            <person name="Martin F."/>
            <person name="Kauserud H."/>
        </authorList>
    </citation>
    <scope>NUCLEOTIDE SEQUENCE</scope>
    <source>
        <strain evidence="12">CBHHK002</strain>
    </source>
</reference>
<evidence type="ECO:0000256" key="8">
    <source>
        <dbReference type="ARBA" id="ARBA00023163"/>
    </source>
</evidence>
<proteinExistence type="predicted"/>
<feature type="region of interest" description="Disordered" evidence="10">
    <location>
        <begin position="359"/>
        <end position="395"/>
    </location>
</feature>
<feature type="region of interest" description="Disordered" evidence="10">
    <location>
        <begin position="631"/>
        <end position="660"/>
    </location>
</feature>
<gene>
    <name evidence="12" type="ORF">DFH08DRAFT_961025</name>
</gene>
<feature type="region of interest" description="Disordered" evidence="10">
    <location>
        <begin position="687"/>
        <end position="708"/>
    </location>
</feature>
<feature type="compositionally biased region" description="Acidic residues" evidence="10">
    <location>
        <begin position="587"/>
        <end position="597"/>
    </location>
</feature>
<evidence type="ECO:0000256" key="6">
    <source>
        <dbReference type="ARBA" id="ARBA00022843"/>
    </source>
</evidence>
<evidence type="ECO:0000313" key="13">
    <source>
        <dbReference type="Proteomes" id="UP001218218"/>
    </source>
</evidence>
<dbReference type="EMBL" id="JARIHO010000020">
    <property type="protein sequence ID" value="KAJ7346564.1"/>
    <property type="molecule type" value="Genomic_DNA"/>
</dbReference>
<keyword evidence="9" id="KW-0539">Nucleus</keyword>
<keyword evidence="8" id="KW-0804">Transcription</keyword>
<keyword evidence="4" id="KW-1017">Isopeptide bond</keyword>
<evidence type="ECO:0000256" key="3">
    <source>
        <dbReference type="ARBA" id="ARBA00022490"/>
    </source>
</evidence>
<evidence type="ECO:0000256" key="9">
    <source>
        <dbReference type="ARBA" id="ARBA00023242"/>
    </source>
</evidence>
<evidence type="ECO:0000256" key="1">
    <source>
        <dbReference type="ARBA" id="ARBA00004123"/>
    </source>
</evidence>
<dbReference type="PANTHER" id="PTHR31169">
    <property type="entry name" value="OS05G0300700 PROTEIN"/>
    <property type="match status" value="1"/>
</dbReference>
<dbReference type="InterPro" id="IPR040221">
    <property type="entry name" value="CDCA7/CDA7L"/>
</dbReference>
<name>A0AAD6ZZG8_9AGAR</name>
<keyword evidence="6" id="KW-0832">Ubl conjugation</keyword>
<evidence type="ECO:0000256" key="10">
    <source>
        <dbReference type="SAM" id="MobiDB-lite"/>
    </source>
</evidence>
<feature type="compositionally biased region" description="Low complexity" evidence="10">
    <location>
        <begin position="636"/>
        <end position="650"/>
    </location>
</feature>
<feature type="region of interest" description="Disordered" evidence="10">
    <location>
        <begin position="440"/>
        <end position="475"/>
    </location>
</feature>
<dbReference type="PANTHER" id="PTHR31169:SF8">
    <property type="entry name" value="ZINC-FINGER DOMAIN OF MONOAMINE-OXIDASE A REPRESSOR R1 PROTEIN"/>
    <property type="match status" value="1"/>
</dbReference>
<evidence type="ECO:0000256" key="5">
    <source>
        <dbReference type="ARBA" id="ARBA00022553"/>
    </source>
</evidence>
<feature type="compositionally biased region" description="Polar residues" evidence="10">
    <location>
        <begin position="19"/>
        <end position="29"/>
    </location>
</feature>
<feature type="domain" description="Zinc-finger" evidence="11">
    <location>
        <begin position="94"/>
        <end position="199"/>
    </location>
</feature>
<sequence length="708" mass="78661">MQSLQPFRNFYVDVPPSPYTISPAPSLSTTRKENDPWRSNPVMEGSTASASLKRKIPYPEHPLQPYMAVLKKPKLVADPAIPAPSDVVANAYIYCHQCGKKRDKEDSAHCSHIEVHSVARDRPPKTRRCHNKYCKQCLKNRYNEDIDTIKANNAPSSAQSDRIGEPYDYKCPKCRDICNCSRCRKAKGLDPTGKFANSTNAPAEKKPKPPADSVAKPDDAKAKRAPRPKPKLNGPLPILKWTKLRSNISVDDAEARFHIREFVLRFFGKALPKAHLDELELIGGNGRSRYDEDEMIPWVGEACLKSIILAFLGVLAEEETNATIKKAIQTGSKDMRAASVGLAKMWQILASLRDCLDASEPDTGEDAISEESDTIPSFPDPLPLPESATNSSRRTRSAGSFIVDTIQMIPVILGLIDAVVESSVIRAEIDKGAKESKDVAREVKDATRNANDRWEKARKESENVNEQQFKARRDAHKQVLQDIEGAGRVAMHRFNPRFSVLGADREGRTYYALSPSLSESDSALEFIASMAAETDDANRNSKAKRKRRPKRDEERSSLKEWSWFIAVWGKKPPPELGTLPFKPVVNADDDDGDDSDDDEVVDKWWAIWEPAEIRKLVTWITMKYRLNEETISSVDSSTAATPSSGAGSPPVTWEGRDIDMSPEPSKLELLALVANLESYALGLEFRVRDGDGTSTPPAELDKGKGKAP</sequence>
<evidence type="ECO:0000313" key="12">
    <source>
        <dbReference type="EMBL" id="KAJ7346564.1"/>
    </source>
</evidence>
<evidence type="ECO:0000256" key="2">
    <source>
        <dbReference type="ARBA" id="ARBA00004496"/>
    </source>
</evidence>
<feature type="region of interest" description="Disordered" evidence="10">
    <location>
        <begin position="191"/>
        <end position="232"/>
    </location>
</feature>
<dbReference type="GO" id="GO:0006355">
    <property type="term" value="P:regulation of DNA-templated transcription"/>
    <property type="evidence" value="ECO:0007669"/>
    <property type="project" value="InterPro"/>
</dbReference>
<comment type="caution">
    <text evidence="12">The sequence shown here is derived from an EMBL/GenBank/DDBJ whole genome shotgun (WGS) entry which is preliminary data.</text>
</comment>
<keyword evidence="7" id="KW-0805">Transcription regulation</keyword>
<evidence type="ECO:0000259" key="11">
    <source>
        <dbReference type="Pfam" id="PF10497"/>
    </source>
</evidence>
<dbReference type="Proteomes" id="UP001218218">
    <property type="component" value="Unassembled WGS sequence"/>
</dbReference>
<keyword evidence="3" id="KW-0963">Cytoplasm</keyword>
<accession>A0AAD6ZZG8</accession>
<feature type="compositionally biased region" description="Acidic residues" evidence="10">
    <location>
        <begin position="359"/>
        <end position="373"/>
    </location>
</feature>
<feature type="region of interest" description="Disordered" evidence="10">
    <location>
        <begin position="578"/>
        <end position="597"/>
    </location>
</feature>
<feature type="compositionally biased region" description="Basic and acidic residues" evidence="10">
    <location>
        <begin position="203"/>
        <end position="222"/>
    </location>
</feature>
<feature type="region of interest" description="Disordered" evidence="10">
    <location>
        <begin position="1"/>
        <end position="51"/>
    </location>
</feature>
<dbReference type="AlphaFoldDB" id="A0AAD6ZZG8"/>
<evidence type="ECO:0000256" key="7">
    <source>
        <dbReference type="ARBA" id="ARBA00023015"/>
    </source>
</evidence>